<evidence type="ECO:0000313" key="3">
    <source>
        <dbReference type="Proteomes" id="UP000077202"/>
    </source>
</evidence>
<protein>
    <submittedName>
        <fullName evidence="2">Uncharacterized protein</fullName>
    </submittedName>
</protein>
<dbReference type="Proteomes" id="UP000077202">
    <property type="component" value="Unassembled WGS sequence"/>
</dbReference>
<keyword evidence="3" id="KW-1185">Reference proteome</keyword>
<reference evidence="2" key="1">
    <citation type="submission" date="2016-03" db="EMBL/GenBank/DDBJ databases">
        <title>Mechanisms controlling the formation of the plant cell surface in tip-growing cells are functionally conserved among land plants.</title>
        <authorList>
            <person name="Honkanen S."/>
            <person name="Jones V.A."/>
            <person name="Morieri G."/>
            <person name="Champion C."/>
            <person name="Hetherington A.J."/>
            <person name="Kelly S."/>
            <person name="Saint-Marcoux D."/>
            <person name="Proust H."/>
            <person name="Prescott H."/>
            <person name="Dolan L."/>
        </authorList>
    </citation>
    <scope>NUCLEOTIDE SEQUENCE [LARGE SCALE GENOMIC DNA]</scope>
    <source>
        <tissue evidence="2">Whole gametophyte</tissue>
    </source>
</reference>
<gene>
    <name evidence="2" type="ORF">AXG93_2175s1160</name>
</gene>
<accession>A0A176W731</accession>
<dbReference type="AlphaFoldDB" id="A0A176W731"/>
<proteinExistence type="predicted"/>
<evidence type="ECO:0000256" key="1">
    <source>
        <dbReference type="SAM" id="MobiDB-lite"/>
    </source>
</evidence>
<evidence type="ECO:0000313" key="2">
    <source>
        <dbReference type="EMBL" id="OAE28533.1"/>
    </source>
</evidence>
<feature type="region of interest" description="Disordered" evidence="1">
    <location>
        <begin position="85"/>
        <end position="106"/>
    </location>
</feature>
<comment type="caution">
    <text evidence="2">The sequence shown here is derived from an EMBL/GenBank/DDBJ whole genome shotgun (WGS) entry which is preliminary data.</text>
</comment>
<sequence>MRGEALASRSGFLSSSLARFTAAANDAASDESALLGRQAGRQAGPTPETLGVRILHLVDELLFASGRETALCALLLDAAADDDVDGGDVGDRINPGAGRWPGDGARRGARGFDHRSVFVSPDFPVRRTRISWAGVAGGAQCGSEWKQEDERGGGDEIGS</sequence>
<name>A0A176W731_MARPO</name>
<dbReference type="EMBL" id="LVLJ01001709">
    <property type="protein sequence ID" value="OAE28533.1"/>
    <property type="molecule type" value="Genomic_DNA"/>
</dbReference>
<organism evidence="2 3">
    <name type="scientific">Marchantia polymorpha subsp. ruderalis</name>
    <dbReference type="NCBI Taxonomy" id="1480154"/>
    <lineage>
        <taxon>Eukaryota</taxon>
        <taxon>Viridiplantae</taxon>
        <taxon>Streptophyta</taxon>
        <taxon>Embryophyta</taxon>
        <taxon>Marchantiophyta</taxon>
        <taxon>Marchantiopsida</taxon>
        <taxon>Marchantiidae</taxon>
        <taxon>Marchantiales</taxon>
        <taxon>Marchantiaceae</taxon>
        <taxon>Marchantia</taxon>
    </lineage>
</organism>